<evidence type="ECO:0000256" key="3">
    <source>
        <dbReference type="ARBA" id="ARBA00022452"/>
    </source>
</evidence>
<dbReference type="GO" id="GO:0009279">
    <property type="term" value="C:cell outer membrane"/>
    <property type="evidence" value="ECO:0007669"/>
    <property type="project" value="UniProtKB-SubCell"/>
</dbReference>
<evidence type="ECO:0000259" key="13">
    <source>
        <dbReference type="SMART" id="SM00965"/>
    </source>
</evidence>
<keyword evidence="4" id="KW-0406">Ion transport</keyword>
<dbReference type="SMART" id="SM00965">
    <property type="entry name" value="STN"/>
    <property type="match status" value="1"/>
</dbReference>
<dbReference type="Gene3D" id="3.55.50.30">
    <property type="match status" value="1"/>
</dbReference>
<evidence type="ECO:0000256" key="9">
    <source>
        <dbReference type="ARBA" id="ARBA00023237"/>
    </source>
</evidence>
<dbReference type="InterPro" id="IPR012910">
    <property type="entry name" value="Plug_dom"/>
</dbReference>
<keyword evidence="4" id="KW-0410">Iron transport</keyword>
<gene>
    <name evidence="14" type="ORF">P0Y56_08985</name>
</gene>
<evidence type="ECO:0000256" key="10">
    <source>
        <dbReference type="PROSITE-ProRule" id="PRU01360"/>
    </source>
</evidence>
<keyword evidence="12" id="KW-0732">Signal</keyword>
<evidence type="ECO:0000256" key="4">
    <source>
        <dbReference type="ARBA" id="ARBA00022496"/>
    </source>
</evidence>
<dbReference type="Pfam" id="PF07660">
    <property type="entry name" value="STN"/>
    <property type="match status" value="1"/>
</dbReference>
<dbReference type="AlphaFoldDB" id="A0AAJ5X5Z7"/>
<comment type="subcellular location">
    <subcellularLocation>
        <location evidence="1 10">Cell outer membrane</location>
        <topology evidence="1 10">Multi-pass membrane protein</topology>
    </subcellularLocation>
</comment>
<reference evidence="14" key="1">
    <citation type="submission" date="2023-03" db="EMBL/GenBank/DDBJ databases">
        <title>Andean soil-derived lignocellulolytic bacterial consortium as a source of novel taxa and putative plastic-active enzymes.</title>
        <authorList>
            <person name="Diaz-Garcia L."/>
            <person name="Chuvochina M."/>
            <person name="Feuerriegel G."/>
            <person name="Bunk B."/>
            <person name="Sproer C."/>
            <person name="Streit W.R."/>
            <person name="Rodriguez L.M."/>
            <person name="Overmann J."/>
            <person name="Jimenez D.J."/>
        </authorList>
    </citation>
    <scope>NUCLEOTIDE SEQUENCE</scope>
    <source>
        <strain evidence="14">MAG 26</strain>
    </source>
</reference>
<keyword evidence="2 10" id="KW-0813">Transport</keyword>
<evidence type="ECO:0000256" key="1">
    <source>
        <dbReference type="ARBA" id="ARBA00004571"/>
    </source>
</evidence>
<evidence type="ECO:0000256" key="8">
    <source>
        <dbReference type="ARBA" id="ARBA00023136"/>
    </source>
</evidence>
<dbReference type="Gene3D" id="2.40.170.20">
    <property type="entry name" value="TonB-dependent receptor, beta-barrel domain"/>
    <property type="match status" value="1"/>
</dbReference>
<keyword evidence="7 11" id="KW-0798">TonB box</keyword>
<dbReference type="Proteomes" id="UP001218362">
    <property type="component" value="Chromosome"/>
</dbReference>
<feature type="chain" id="PRO_5042551694" evidence="12">
    <location>
        <begin position="18"/>
        <end position="937"/>
    </location>
</feature>
<evidence type="ECO:0000256" key="5">
    <source>
        <dbReference type="ARBA" id="ARBA00022692"/>
    </source>
</evidence>
<dbReference type="GO" id="GO:0015344">
    <property type="term" value="F:siderophore uptake transmembrane transporter activity"/>
    <property type="evidence" value="ECO:0007669"/>
    <property type="project" value="TreeGrafter"/>
</dbReference>
<feature type="signal peptide" evidence="12">
    <location>
        <begin position="1"/>
        <end position="17"/>
    </location>
</feature>
<dbReference type="CDD" id="cd01347">
    <property type="entry name" value="ligand_gated_channel"/>
    <property type="match status" value="1"/>
</dbReference>
<evidence type="ECO:0000256" key="12">
    <source>
        <dbReference type="SAM" id="SignalP"/>
    </source>
</evidence>
<evidence type="ECO:0000256" key="11">
    <source>
        <dbReference type="RuleBase" id="RU003357"/>
    </source>
</evidence>
<dbReference type="InterPro" id="IPR011662">
    <property type="entry name" value="Secretin/TonB_short_N"/>
</dbReference>
<evidence type="ECO:0000313" key="14">
    <source>
        <dbReference type="EMBL" id="WEK45171.1"/>
    </source>
</evidence>
<organism evidence="14 15">
    <name type="scientific">Candidatus Andeanibacterium colombiense</name>
    <dbReference type="NCBI Taxonomy" id="3121345"/>
    <lineage>
        <taxon>Bacteria</taxon>
        <taxon>Pseudomonadati</taxon>
        <taxon>Pseudomonadota</taxon>
        <taxon>Alphaproteobacteria</taxon>
        <taxon>Sphingomonadales</taxon>
        <taxon>Sphingomonadaceae</taxon>
        <taxon>Candidatus Andeanibacterium</taxon>
    </lineage>
</organism>
<keyword evidence="14" id="KW-0675">Receptor</keyword>
<proteinExistence type="inferred from homology"/>
<dbReference type="SUPFAM" id="SSF56935">
    <property type="entry name" value="Porins"/>
    <property type="match status" value="1"/>
</dbReference>
<dbReference type="PROSITE" id="PS52016">
    <property type="entry name" value="TONB_DEPENDENT_REC_3"/>
    <property type="match status" value="1"/>
</dbReference>
<keyword evidence="8 10" id="KW-0472">Membrane</keyword>
<dbReference type="InterPro" id="IPR036942">
    <property type="entry name" value="Beta-barrel_TonB_sf"/>
</dbReference>
<dbReference type="InterPro" id="IPR037066">
    <property type="entry name" value="Plug_dom_sf"/>
</dbReference>
<dbReference type="PANTHER" id="PTHR32552">
    <property type="entry name" value="FERRICHROME IRON RECEPTOR-RELATED"/>
    <property type="match status" value="1"/>
</dbReference>
<dbReference type="PANTHER" id="PTHR32552:SF74">
    <property type="entry name" value="HYDROXAMATE SIDEROPHORE RECEPTOR FHUE"/>
    <property type="match status" value="1"/>
</dbReference>
<keyword evidence="3 10" id="KW-1134">Transmembrane beta strand</keyword>
<evidence type="ECO:0000256" key="2">
    <source>
        <dbReference type="ARBA" id="ARBA00022448"/>
    </source>
</evidence>
<comment type="similarity">
    <text evidence="10 11">Belongs to the TonB-dependent receptor family.</text>
</comment>
<evidence type="ECO:0000256" key="6">
    <source>
        <dbReference type="ARBA" id="ARBA00023004"/>
    </source>
</evidence>
<dbReference type="Pfam" id="PF00593">
    <property type="entry name" value="TonB_dep_Rec_b-barrel"/>
    <property type="match status" value="1"/>
</dbReference>
<dbReference type="EMBL" id="CP119316">
    <property type="protein sequence ID" value="WEK45171.1"/>
    <property type="molecule type" value="Genomic_DNA"/>
</dbReference>
<sequence length="937" mass="100417">MRILQACLLATASVALAAGIAAPAAAQTSKSYGFDIAAQPLEGALVELTDETGLQLIYSSELTSGVKSGGVKGTMTAEAALQRILAGTGLTFRVTGSGAITIDRPTAADGEVITGAVRVEGAQGSPYFGGAGVTAGVNGVNGSRDITATEGTGSFTSGALTIGSKVPQALKDVPQSISVLTSERLAQQNVTDFTTAMKQLPGISLVQGNATAEGGSNNLQTTFYSRGFAVTSIQVDGGAPLSTSFGGGTAYQPLIDMAQYDHVELLRGAAGTFNGYGDPSGTINLVRKKPLDHAQVLAEAQIGSWSNYRVMLDATAPLALDGRLRGRLVTTWQDRRYFYDTAKDDKTLLYGIAELDATPTTLVTAGVSHTKQNSVPWLYGLPRYQSGGDLKLPRSTCLCFDWNRWDFDTTELFAGVEQKLGDDWTAKINFTRNRQTSVRKVAYSYGPVNPLTGAGPTLSGSYSDFASTQNSIEATLSGSFEIFGQRQEITAGINRVHHDGGGQLAYSGMIYGTAAEPYQPYAGGPEYYYGSLNGSRPPADVLGFDPHDPLYTEPRNPLPQTGYPVYGDVETTAYANLRLTAFDRLHLVAGFRWSRYDSEYLMQSLCTAPVYCPGQAIGDVVGDDYRQNYRTTDFSWPPAVSLSYDVTRNLSAYVGYTDIYVSQALYLDGDLNGLDPLTGSNVEAGLKWQSPDGRLNVSVAGYRIRQKGFAALDGAYDSNVTDEDMANGIYYYFVASNGRRVPNATIGDHLNCCYASDPNQRLHSDGIDAEMTGELAAGWQIAASYTFSRNKMEGTTFADSAGLPFVTIAPEHLYKIWTSYDFGTAGKAGWLSGLTLSAGINGQSSGYRAGFACDDLGPPNALGVSACESPEKPYEFTVPAYAVLSGRIDYRFSKIWSLAVNLENILDKTYYQTAESVYSGNWYGEPRSFTATLSAKW</sequence>
<dbReference type="Pfam" id="PF07715">
    <property type="entry name" value="Plug"/>
    <property type="match status" value="1"/>
</dbReference>
<accession>A0AAJ5X5Z7</accession>
<evidence type="ECO:0000313" key="15">
    <source>
        <dbReference type="Proteomes" id="UP001218362"/>
    </source>
</evidence>
<keyword evidence="9 10" id="KW-0998">Cell outer membrane</keyword>
<dbReference type="InterPro" id="IPR039426">
    <property type="entry name" value="TonB-dep_rcpt-like"/>
</dbReference>
<keyword evidence="6" id="KW-0408">Iron</keyword>
<feature type="domain" description="Secretin/TonB short N-terminal" evidence="13">
    <location>
        <begin position="54"/>
        <end position="105"/>
    </location>
</feature>
<dbReference type="KEGG" id="acob:P0Y56_08985"/>
<protein>
    <submittedName>
        <fullName evidence="14">TonB-dependent receptor</fullName>
    </submittedName>
</protein>
<evidence type="ECO:0000256" key="7">
    <source>
        <dbReference type="ARBA" id="ARBA00023077"/>
    </source>
</evidence>
<name>A0AAJ5X5Z7_9SPHN</name>
<dbReference type="InterPro" id="IPR000531">
    <property type="entry name" value="Beta-barrel_TonB"/>
</dbReference>
<keyword evidence="5 10" id="KW-0812">Transmembrane</keyword>
<dbReference type="Gene3D" id="2.170.130.10">
    <property type="entry name" value="TonB-dependent receptor, plug domain"/>
    <property type="match status" value="1"/>
</dbReference>